<feature type="compositionally biased region" description="Polar residues" evidence="2">
    <location>
        <begin position="333"/>
        <end position="356"/>
    </location>
</feature>
<feature type="region of interest" description="Disordered" evidence="2">
    <location>
        <begin position="328"/>
        <end position="356"/>
    </location>
</feature>
<evidence type="ECO:0000313" key="6">
    <source>
        <dbReference type="Proteomes" id="UP000076502"/>
    </source>
</evidence>
<dbReference type="InterPro" id="IPR001611">
    <property type="entry name" value="Leu-rich_rpt"/>
</dbReference>
<protein>
    <submittedName>
        <fullName evidence="5">Tsukushin</fullName>
    </submittedName>
</protein>
<sequence length="356" mass="39819">MSLLLVNGLLMMGFVVATMPDAMVLGSAGSTLVMDQDIPSRTCKYSKAYSMLQVRCVNLGLPYIPTTLKTDIQILDASGNRIREVTNTSLAAYTNLAYLYLGDNFIGDIHEEAFSNLRYLEVLDLSTNGCDKLPRNLYQLPYLRKLYLSGNMLRDDAFTEIDVMSPLNFLQVSKNKICRIPQLGPVPTLMHLNVSGNSITSVTPDDLAPFCSLKVLDLSRNPIKFDLAACECQTLNSWLKTRGIRVLPVFNCTDELKSGCPSNAEFSNRTNELYDRCADIMRLKIETEKARYTWIVVASCIAGFLVCLFVVLFCVHKVNKRRKKKLKEKQRLNAASNGNNANTELLNSNLSQPENT</sequence>
<evidence type="ECO:0000256" key="1">
    <source>
        <dbReference type="ARBA" id="ARBA00022729"/>
    </source>
</evidence>
<evidence type="ECO:0000256" key="2">
    <source>
        <dbReference type="SAM" id="MobiDB-lite"/>
    </source>
</evidence>
<reference evidence="5 6" key="1">
    <citation type="submission" date="2015-07" db="EMBL/GenBank/DDBJ databases">
        <title>The genome of Dufourea novaeangliae.</title>
        <authorList>
            <person name="Pan H."/>
            <person name="Kapheim K."/>
        </authorList>
    </citation>
    <scope>NUCLEOTIDE SEQUENCE [LARGE SCALE GENOMIC DNA]</scope>
    <source>
        <strain evidence="5">0120121106</strain>
        <tissue evidence="5">Whole body</tissue>
    </source>
</reference>
<dbReference type="Proteomes" id="UP000076502">
    <property type="component" value="Unassembled WGS sequence"/>
</dbReference>
<dbReference type="PANTHER" id="PTHR24373">
    <property type="entry name" value="SLIT RELATED LEUCINE-RICH REPEAT NEURONAL PROTEIN"/>
    <property type="match status" value="1"/>
</dbReference>
<dbReference type="InterPro" id="IPR032675">
    <property type="entry name" value="LRR_dom_sf"/>
</dbReference>
<feature type="transmembrane region" description="Helical" evidence="3">
    <location>
        <begin position="292"/>
        <end position="315"/>
    </location>
</feature>
<dbReference type="GO" id="GO:0031012">
    <property type="term" value="C:extracellular matrix"/>
    <property type="evidence" value="ECO:0007669"/>
    <property type="project" value="TreeGrafter"/>
</dbReference>
<dbReference type="GO" id="GO:0005615">
    <property type="term" value="C:extracellular space"/>
    <property type="evidence" value="ECO:0007669"/>
    <property type="project" value="TreeGrafter"/>
</dbReference>
<dbReference type="PANTHER" id="PTHR24373:SF370">
    <property type="entry name" value="FISH-LIPS, ISOFORM E"/>
    <property type="match status" value="1"/>
</dbReference>
<organism evidence="5 6">
    <name type="scientific">Dufourea novaeangliae</name>
    <name type="common">Sweat bee</name>
    <dbReference type="NCBI Taxonomy" id="178035"/>
    <lineage>
        <taxon>Eukaryota</taxon>
        <taxon>Metazoa</taxon>
        <taxon>Ecdysozoa</taxon>
        <taxon>Arthropoda</taxon>
        <taxon>Hexapoda</taxon>
        <taxon>Insecta</taxon>
        <taxon>Pterygota</taxon>
        <taxon>Neoptera</taxon>
        <taxon>Endopterygota</taxon>
        <taxon>Hymenoptera</taxon>
        <taxon>Apocrita</taxon>
        <taxon>Aculeata</taxon>
        <taxon>Apoidea</taxon>
        <taxon>Anthophila</taxon>
        <taxon>Halictidae</taxon>
        <taxon>Rophitinae</taxon>
        <taxon>Dufourea</taxon>
    </lineage>
</organism>
<name>A0A154P4U5_DUFNO</name>
<keyword evidence="6" id="KW-1185">Reference proteome</keyword>
<dbReference type="AlphaFoldDB" id="A0A154P4U5"/>
<evidence type="ECO:0000256" key="4">
    <source>
        <dbReference type="SAM" id="SignalP"/>
    </source>
</evidence>
<gene>
    <name evidence="5" type="ORF">WN55_08183</name>
</gene>
<feature type="chain" id="PRO_5007599250" evidence="4">
    <location>
        <begin position="18"/>
        <end position="356"/>
    </location>
</feature>
<dbReference type="Pfam" id="PF13855">
    <property type="entry name" value="LRR_8"/>
    <property type="match status" value="2"/>
</dbReference>
<dbReference type="PROSITE" id="PS51450">
    <property type="entry name" value="LRR"/>
    <property type="match status" value="1"/>
</dbReference>
<evidence type="ECO:0000256" key="3">
    <source>
        <dbReference type="SAM" id="Phobius"/>
    </source>
</evidence>
<feature type="signal peptide" evidence="4">
    <location>
        <begin position="1"/>
        <end position="17"/>
    </location>
</feature>
<accession>A0A154P4U5</accession>
<dbReference type="SUPFAM" id="SSF52058">
    <property type="entry name" value="L domain-like"/>
    <property type="match status" value="1"/>
</dbReference>
<keyword evidence="3" id="KW-1133">Transmembrane helix</keyword>
<dbReference type="InterPro" id="IPR050328">
    <property type="entry name" value="Dev_Immune_Receptor"/>
</dbReference>
<dbReference type="STRING" id="178035.A0A154P4U5"/>
<dbReference type="Gene3D" id="3.80.10.10">
    <property type="entry name" value="Ribonuclease Inhibitor"/>
    <property type="match status" value="1"/>
</dbReference>
<dbReference type="EMBL" id="KQ434819">
    <property type="protein sequence ID" value="KZC06946.1"/>
    <property type="molecule type" value="Genomic_DNA"/>
</dbReference>
<keyword evidence="3" id="KW-0812">Transmembrane</keyword>
<evidence type="ECO:0000313" key="5">
    <source>
        <dbReference type="EMBL" id="KZC06946.1"/>
    </source>
</evidence>
<dbReference type="OrthoDB" id="694479at2759"/>
<keyword evidence="3" id="KW-0472">Membrane</keyword>
<proteinExistence type="predicted"/>
<keyword evidence="1 4" id="KW-0732">Signal</keyword>